<comment type="similarity">
    <text evidence="1">Belongs to the FlgM family.</text>
</comment>
<evidence type="ECO:0000313" key="9">
    <source>
        <dbReference type="EMBL" id="MVQ34487.1"/>
    </source>
</evidence>
<proteinExistence type="inferred from homology"/>
<keyword evidence="6" id="KW-0804">Transcription</keyword>
<keyword evidence="9" id="KW-0282">Flagellum</keyword>
<evidence type="ECO:0000256" key="1">
    <source>
        <dbReference type="ARBA" id="ARBA00005322"/>
    </source>
</evidence>
<name>A0ABW9U338_9BACL</name>
<gene>
    <name evidence="9" type="primary">flgM</name>
    <name evidence="9" type="ORF">GON05_07455</name>
</gene>
<dbReference type="InterPro" id="IPR007412">
    <property type="entry name" value="FlgM"/>
</dbReference>
<evidence type="ECO:0000259" key="8">
    <source>
        <dbReference type="Pfam" id="PF04316"/>
    </source>
</evidence>
<evidence type="ECO:0000256" key="4">
    <source>
        <dbReference type="ARBA" id="ARBA00022795"/>
    </source>
</evidence>
<dbReference type="Proteomes" id="UP000467637">
    <property type="component" value="Unassembled WGS sequence"/>
</dbReference>
<dbReference type="InterPro" id="IPR035890">
    <property type="entry name" value="Anti-sigma-28_factor_FlgM_sf"/>
</dbReference>
<feature type="domain" description="Anti-sigma-28 factor FlgM C-terminal" evidence="8">
    <location>
        <begin position="33"/>
        <end position="84"/>
    </location>
</feature>
<dbReference type="EMBL" id="WSEM01000007">
    <property type="protein sequence ID" value="MVQ34487.1"/>
    <property type="molecule type" value="Genomic_DNA"/>
</dbReference>
<evidence type="ECO:0000313" key="10">
    <source>
        <dbReference type="Proteomes" id="UP000467637"/>
    </source>
</evidence>
<evidence type="ECO:0000256" key="2">
    <source>
        <dbReference type="ARBA" id="ARBA00017823"/>
    </source>
</evidence>
<keyword evidence="3" id="KW-0678">Repressor</keyword>
<organism evidence="9 10">
    <name type="scientific">Paenibacillus anseongense</name>
    <dbReference type="NCBI Taxonomy" id="2682845"/>
    <lineage>
        <taxon>Bacteria</taxon>
        <taxon>Bacillati</taxon>
        <taxon>Bacillota</taxon>
        <taxon>Bacilli</taxon>
        <taxon>Bacillales</taxon>
        <taxon>Paenibacillaceae</taxon>
        <taxon>Paenibacillus</taxon>
    </lineage>
</organism>
<keyword evidence="5" id="KW-0805">Transcription regulation</keyword>
<keyword evidence="10" id="KW-1185">Reference proteome</keyword>
<feature type="region of interest" description="Disordered" evidence="7">
    <location>
        <begin position="1"/>
        <end position="57"/>
    </location>
</feature>
<reference evidence="9 10" key="1">
    <citation type="submission" date="2019-12" db="EMBL/GenBank/DDBJ databases">
        <authorList>
            <person name="Huq M.A."/>
        </authorList>
    </citation>
    <scope>NUCLEOTIDE SEQUENCE [LARGE SCALE GENOMIC DNA]</scope>
    <source>
        <strain evidence="9 10">MAH-34</strain>
    </source>
</reference>
<dbReference type="SUPFAM" id="SSF101498">
    <property type="entry name" value="Anti-sigma factor FlgM"/>
    <property type="match status" value="1"/>
</dbReference>
<accession>A0ABW9U338</accession>
<evidence type="ECO:0000256" key="5">
    <source>
        <dbReference type="ARBA" id="ARBA00023015"/>
    </source>
</evidence>
<sequence>MKINETGRISGTNPYRKNEMRTNSIGGKQRQTDQVQISEEAKELLDAQQSSEASMKSEKIQLLKQHVSSGTYHVDAKKIAEKLLPYLK</sequence>
<evidence type="ECO:0000256" key="7">
    <source>
        <dbReference type="SAM" id="MobiDB-lite"/>
    </source>
</evidence>
<keyword evidence="9" id="KW-0966">Cell projection</keyword>
<dbReference type="RefSeq" id="WP_157318534.1">
    <property type="nucleotide sequence ID" value="NZ_WSEM01000007.1"/>
</dbReference>
<keyword evidence="4" id="KW-1005">Bacterial flagellum biogenesis</keyword>
<evidence type="ECO:0000256" key="6">
    <source>
        <dbReference type="ARBA" id="ARBA00023163"/>
    </source>
</evidence>
<keyword evidence="9" id="KW-0969">Cilium</keyword>
<protein>
    <recommendedName>
        <fullName evidence="2">Negative regulator of flagellin synthesis</fullName>
    </recommendedName>
</protein>
<feature type="compositionally biased region" description="Polar residues" evidence="7">
    <location>
        <begin position="7"/>
        <end position="26"/>
    </location>
</feature>
<dbReference type="Pfam" id="PF04316">
    <property type="entry name" value="FlgM"/>
    <property type="match status" value="1"/>
</dbReference>
<dbReference type="NCBIfam" id="TIGR03824">
    <property type="entry name" value="FlgM_jcvi"/>
    <property type="match status" value="1"/>
</dbReference>
<comment type="caution">
    <text evidence="9">The sequence shown here is derived from an EMBL/GenBank/DDBJ whole genome shotgun (WGS) entry which is preliminary data.</text>
</comment>
<dbReference type="InterPro" id="IPR031316">
    <property type="entry name" value="FlgM_C"/>
</dbReference>
<evidence type="ECO:0000256" key="3">
    <source>
        <dbReference type="ARBA" id="ARBA00022491"/>
    </source>
</evidence>